<name>A0AAV7YIH9_9EUKA</name>
<feature type="repeat" description="TPR" evidence="6">
    <location>
        <begin position="192"/>
        <end position="225"/>
    </location>
</feature>
<gene>
    <name evidence="7" type="ORF">M0812_25942</name>
</gene>
<dbReference type="GO" id="GO:0005737">
    <property type="term" value="C:cytoplasm"/>
    <property type="evidence" value="ECO:0007669"/>
    <property type="project" value="UniProtKB-SubCell"/>
</dbReference>
<organism evidence="7 8">
    <name type="scientific">Anaeramoeba flamelloides</name>
    <dbReference type="NCBI Taxonomy" id="1746091"/>
    <lineage>
        <taxon>Eukaryota</taxon>
        <taxon>Metamonada</taxon>
        <taxon>Anaeramoebidae</taxon>
        <taxon>Anaeramoeba</taxon>
    </lineage>
</organism>
<evidence type="ECO:0000256" key="5">
    <source>
        <dbReference type="ARBA" id="ARBA00040665"/>
    </source>
</evidence>
<keyword evidence="3" id="KW-0677">Repeat</keyword>
<dbReference type="GO" id="GO:0005929">
    <property type="term" value="C:cilium"/>
    <property type="evidence" value="ECO:0007669"/>
    <property type="project" value="TreeGrafter"/>
</dbReference>
<evidence type="ECO:0000256" key="1">
    <source>
        <dbReference type="ARBA" id="ARBA00004496"/>
    </source>
</evidence>
<evidence type="ECO:0000313" key="8">
    <source>
        <dbReference type="Proteomes" id="UP001146793"/>
    </source>
</evidence>
<dbReference type="SMART" id="SM00028">
    <property type="entry name" value="TPR"/>
    <property type="match status" value="9"/>
</dbReference>
<reference evidence="7" key="1">
    <citation type="submission" date="2022-08" db="EMBL/GenBank/DDBJ databases">
        <title>Novel sulphate-reducing endosymbionts in the free-living metamonad Anaeramoeba.</title>
        <authorList>
            <person name="Jerlstrom-Hultqvist J."/>
            <person name="Cepicka I."/>
            <person name="Gallot-Lavallee L."/>
            <person name="Salas-Leiva D."/>
            <person name="Curtis B.A."/>
            <person name="Zahonova K."/>
            <person name="Pipaliya S."/>
            <person name="Dacks J."/>
            <person name="Roger A.J."/>
        </authorList>
    </citation>
    <scope>NUCLEOTIDE SEQUENCE</scope>
    <source>
        <strain evidence="7">Busselton2</strain>
    </source>
</reference>
<comment type="caution">
    <text evidence="7">The sequence shown here is derived from an EMBL/GenBank/DDBJ whole genome shotgun (WGS) entry which is preliminary data.</text>
</comment>
<comment type="subcellular location">
    <subcellularLocation>
        <location evidence="1">Cytoplasm</location>
    </subcellularLocation>
</comment>
<dbReference type="Proteomes" id="UP001146793">
    <property type="component" value="Unassembled WGS sequence"/>
</dbReference>
<dbReference type="PROSITE" id="PS50005">
    <property type="entry name" value="TPR"/>
    <property type="match status" value="1"/>
</dbReference>
<dbReference type="PANTHER" id="PTHR46630">
    <property type="entry name" value="TETRATRICOPEPTIDE REPEAT PROTEIN 29"/>
    <property type="match status" value="1"/>
</dbReference>
<dbReference type="AlphaFoldDB" id="A0AAV7YIH9"/>
<dbReference type="PANTHER" id="PTHR46630:SF1">
    <property type="entry name" value="TETRATRICOPEPTIDE REPEAT PROTEIN 29"/>
    <property type="match status" value="1"/>
</dbReference>
<proteinExistence type="predicted"/>
<dbReference type="InterPro" id="IPR019734">
    <property type="entry name" value="TPR_rpt"/>
</dbReference>
<evidence type="ECO:0000313" key="7">
    <source>
        <dbReference type="EMBL" id="KAJ3428310.1"/>
    </source>
</evidence>
<evidence type="ECO:0000256" key="2">
    <source>
        <dbReference type="ARBA" id="ARBA00022490"/>
    </source>
</evidence>
<keyword evidence="2" id="KW-0963">Cytoplasm</keyword>
<dbReference type="GO" id="GO:0003341">
    <property type="term" value="P:cilium movement"/>
    <property type="evidence" value="ECO:0007669"/>
    <property type="project" value="TreeGrafter"/>
</dbReference>
<protein>
    <recommendedName>
        <fullName evidence="5">Tetratricopeptide repeat protein 29</fullName>
    </recommendedName>
</protein>
<evidence type="ECO:0000256" key="4">
    <source>
        <dbReference type="ARBA" id="ARBA00022803"/>
    </source>
</evidence>
<keyword evidence="4 6" id="KW-0802">TPR repeat</keyword>
<accession>A0AAV7YIH9</accession>
<evidence type="ECO:0000256" key="3">
    <source>
        <dbReference type="ARBA" id="ARBA00022737"/>
    </source>
</evidence>
<evidence type="ECO:0000256" key="6">
    <source>
        <dbReference type="PROSITE-ProRule" id="PRU00339"/>
    </source>
</evidence>
<dbReference type="InterPro" id="IPR011990">
    <property type="entry name" value="TPR-like_helical_dom_sf"/>
</dbReference>
<sequence length="714" mass="82134">MLSFTNKISTFSNNFFQIKIVNPQNLINVHKKKIYVSQNSVPNFTARVPSVPFRNFITASTNKGKEDPSWKDLDEQGEQLLQKGDRKNACKVFELALMKARESCNVGQEIETLNKLSITYYAIVKDFNLAAKYAREWADLSTKITHDESLSDSLSVLIFSYARLGKRELLQKELSRFNLLLVEQQKDEELKRFMMRKLGALYKSVGEYEKSTQQLESALKLFDQKMPLSQNQPQQSKKNYSKENPTEEEIDLLQDLYKLYLKVGKLNEAIEKGKRLVKCLEKAGKITDLLSTLMNLGYLTKAMTKVSLSIEFYHQAETIAQENESQQDLIIIKTALGELHAIVSDLNESRVELEKAIELSREIKNNTQLIRTTEILANILFSYKLWGEAIEKFQNVLQLSEKLKVYCSKDLNNLNLAKCLIEVKKYTEAKSHLDKSLKIIKQSRRDINAKWARLLGRKIKAKERILSKTLLQEYPNFTKEQNKQAQQLEHSISRLDTLQYNCYMSLITAHAETSQYAEALSIGDQAIELVEIAPVDHTCVCDNDESKNEHTAKTKIGILNQLQEIAVRSKNWAKSEELITQNLELLKQFRPDDHNTRIETLNLLSSVFLSQNQFQKACSCLNQVIDLACATQDTISQTIALILLGKSLLKLNRKDEAYKSFLSARKFFKTFDSKGKNELNVALQGQEFDITILDFLDKKLDQLKEFKKRGKNYY</sequence>
<dbReference type="EMBL" id="JANTQA010000060">
    <property type="protein sequence ID" value="KAJ3428310.1"/>
    <property type="molecule type" value="Genomic_DNA"/>
</dbReference>
<dbReference type="InterPro" id="IPR051476">
    <property type="entry name" value="Bac_ResReg_Asp_Phosphatase"/>
</dbReference>
<dbReference type="Gene3D" id="1.25.40.10">
    <property type="entry name" value="Tetratricopeptide repeat domain"/>
    <property type="match status" value="4"/>
</dbReference>
<dbReference type="SUPFAM" id="SSF48452">
    <property type="entry name" value="TPR-like"/>
    <property type="match status" value="3"/>
</dbReference>